<dbReference type="InterPro" id="IPR036390">
    <property type="entry name" value="WH_DNA-bd_sf"/>
</dbReference>
<dbReference type="InterPro" id="IPR028978">
    <property type="entry name" value="Chorismate_lyase_/UTRA_dom_sf"/>
</dbReference>
<dbReference type="PRINTS" id="PR00035">
    <property type="entry name" value="HTHGNTR"/>
</dbReference>
<dbReference type="Pfam" id="PF07702">
    <property type="entry name" value="UTRA"/>
    <property type="match status" value="1"/>
</dbReference>
<dbReference type="SMART" id="SM00345">
    <property type="entry name" value="HTH_GNTR"/>
    <property type="match status" value="1"/>
</dbReference>
<keyword evidence="3" id="KW-0804">Transcription</keyword>
<dbReference type="Pfam" id="PF00392">
    <property type="entry name" value="GntR"/>
    <property type="match status" value="1"/>
</dbReference>
<organism evidence="5 6">
    <name type="scientific">Sphaerisporangium rubeum</name>
    <dbReference type="NCBI Taxonomy" id="321317"/>
    <lineage>
        <taxon>Bacteria</taxon>
        <taxon>Bacillati</taxon>
        <taxon>Actinomycetota</taxon>
        <taxon>Actinomycetes</taxon>
        <taxon>Streptosporangiales</taxon>
        <taxon>Streptosporangiaceae</taxon>
        <taxon>Sphaerisporangium</taxon>
    </lineage>
</organism>
<keyword evidence="6" id="KW-1185">Reference proteome</keyword>
<evidence type="ECO:0000256" key="1">
    <source>
        <dbReference type="ARBA" id="ARBA00023015"/>
    </source>
</evidence>
<dbReference type="SMART" id="SM00866">
    <property type="entry name" value="UTRA"/>
    <property type="match status" value="1"/>
</dbReference>
<dbReference type="InterPro" id="IPR050679">
    <property type="entry name" value="Bact_HTH_transcr_reg"/>
</dbReference>
<proteinExistence type="predicted"/>
<protein>
    <submittedName>
        <fullName evidence="5">GntR family transcriptional regulator</fullName>
    </submittedName>
</protein>
<dbReference type="GO" id="GO:0003677">
    <property type="term" value="F:DNA binding"/>
    <property type="evidence" value="ECO:0007669"/>
    <property type="project" value="UniProtKB-KW"/>
</dbReference>
<dbReference type="Proteomes" id="UP000555564">
    <property type="component" value="Unassembled WGS sequence"/>
</dbReference>
<dbReference type="Gene3D" id="3.40.1410.10">
    <property type="entry name" value="Chorismate lyase-like"/>
    <property type="match status" value="1"/>
</dbReference>
<reference evidence="5 6" key="1">
    <citation type="submission" date="2020-08" db="EMBL/GenBank/DDBJ databases">
        <title>Sequencing the genomes of 1000 actinobacteria strains.</title>
        <authorList>
            <person name="Klenk H.-P."/>
        </authorList>
    </citation>
    <scope>NUCLEOTIDE SEQUENCE [LARGE SCALE GENOMIC DNA]</scope>
    <source>
        <strain evidence="5 6">DSM 44936</strain>
    </source>
</reference>
<keyword evidence="1" id="KW-0805">Transcription regulation</keyword>
<dbReference type="SUPFAM" id="SSF46785">
    <property type="entry name" value="Winged helix' DNA-binding domain"/>
    <property type="match status" value="1"/>
</dbReference>
<feature type="domain" description="HTH gntR-type" evidence="4">
    <location>
        <begin position="7"/>
        <end position="75"/>
    </location>
</feature>
<dbReference type="InterPro" id="IPR011663">
    <property type="entry name" value="UTRA"/>
</dbReference>
<evidence type="ECO:0000313" key="5">
    <source>
        <dbReference type="EMBL" id="MBB6474340.1"/>
    </source>
</evidence>
<dbReference type="RefSeq" id="WP_184982764.1">
    <property type="nucleotide sequence ID" value="NZ_BAAALO010000095.1"/>
</dbReference>
<evidence type="ECO:0000313" key="6">
    <source>
        <dbReference type="Proteomes" id="UP000555564"/>
    </source>
</evidence>
<dbReference type="GO" id="GO:0045892">
    <property type="term" value="P:negative regulation of DNA-templated transcription"/>
    <property type="evidence" value="ECO:0007669"/>
    <property type="project" value="TreeGrafter"/>
</dbReference>
<gene>
    <name evidence="5" type="ORF">BJ992_003771</name>
</gene>
<dbReference type="SUPFAM" id="SSF64288">
    <property type="entry name" value="Chorismate lyase-like"/>
    <property type="match status" value="1"/>
</dbReference>
<dbReference type="PANTHER" id="PTHR44846">
    <property type="entry name" value="MANNOSYL-D-GLYCERATE TRANSPORT/METABOLISM SYSTEM REPRESSOR MNGR-RELATED"/>
    <property type="match status" value="1"/>
</dbReference>
<dbReference type="InterPro" id="IPR000524">
    <property type="entry name" value="Tscrpt_reg_HTH_GntR"/>
</dbReference>
<dbReference type="InterPro" id="IPR036388">
    <property type="entry name" value="WH-like_DNA-bd_sf"/>
</dbReference>
<evidence type="ECO:0000256" key="3">
    <source>
        <dbReference type="ARBA" id="ARBA00023163"/>
    </source>
</evidence>
<dbReference type="GO" id="GO:0003700">
    <property type="term" value="F:DNA-binding transcription factor activity"/>
    <property type="evidence" value="ECO:0007669"/>
    <property type="project" value="InterPro"/>
</dbReference>
<evidence type="ECO:0000259" key="4">
    <source>
        <dbReference type="PROSITE" id="PS50949"/>
    </source>
</evidence>
<keyword evidence="2" id="KW-0238">DNA-binding</keyword>
<name>A0A7X0IFZ4_9ACTN</name>
<dbReference type="EMBL" id="JACHIU010000001">
    <property type="protein sequence ID" value="MBB6474340.1"/>
    <property type="molecule type" value="Genomic_DNA"/>
</dbReference>
<dbReference type="CDD" id="cd07377">
    <property type="entry name" value="WHTH_GntR"/>
    <property type="match status" value="1"/>
</dbReference>
<comment type="caution">
    <text evidence="5">The sequence shown here is derived from an EMBL/GenBank/DDBJ whole genome shotgun (WGS) entry which is preliminary data.</text>
</comment>
<sequence length="249" mass="28008">MNLETPRARYRQVADELRNAIKRGEHAPGEALPSQPELARKYGLNQTSINRAIALLRAEGLVRVEHGRGAFVQEVPTVKRVRRIPRGDSNSSSFAEEMQKAGLKPRAPLVELKTILAPPVVAERLEISEDDPVVMRKRHMFVGERPVQLATSYMPLTIAGDESIALPDTGPTGLYQRLAKRGHRITRFIEEIEARHPTPEEADFLKLTEAQQVLEVTRIAYTAEDVAAETVINVFPSQQWRLSYEWTNG</sequence>
<accession>A0A7X0IFZ4</accession>
<dbReference type="PROSITE" id="PS50949">
    <property type="entry name" value="HTH_GNTR"/>
    <property type="match status" value="1"/>
</dbReference>
<evidence type="ECO:0000256" key="2">
    <source>
        <dbReference type="ARBA" id="ARBA00023125"/>
    </source>
</evidence>
<dbReference type="AlphaFoldDB" id="A0A7X0IFZ4"/>
<dbReference type="PANTHER" id="PTHR44846:SF17">
    <property type="entry name" value="GNTR-FAMILY TRANSCRIPTIONAL REGULATOR"/>
    <property type="match status" value="1"/>
</dbReference>
<dbReference type="Gene3D" id="1.10.10.10">
    <property type="entry name" value="Winged helix-like DNA-binding domain superfamily/Winged helix DNA-binding domain"/>
    <property type="match status" value="1"/>
</dbReference>